<feature type="region of interest" description="Disordered" evidence="1">
    <location>
        <begin position="470"/>
        <end position="601"/>
    </location>
</feature>
<feature type="region of interest" description="Disordered" evidence="1">
    <location>
        <begin position="366"/>
        <end position="396"/>
    </location>
</feature>
<proteinExistence type="predicted"/>
<evidence type="ECO:0000256" key="1">
    <source>
        <dbReference type="SAM" id="MobiDB-lite"/>
    </source>
</evidence>
<feature type="compositionally biased region" description="Polar residues" evidence="1">
    <location>
        <begin position="571"/>
        <end position="582"/>
    </location>
</feature>
<evidence type="ECO:0000313" key="3">
    <source>
        <dbReference type="Proteomes" id="UP000001194"/>
    </source>
</evidence>
<dbReference type="GeneID" id="6069401"/>
<gene>
    <name evidence="2" type="ORF">LACBIDRAFT_300823</name>
</gene>
<feature type="compositionally biased region" description="Basic and acidic residues" evidence="1">
    <location>
        <begin position="668"/>
        <end position="678"/>
    </location>
</feature>
<protein>
    <submittedName>
        <fullName evidence="2">Predicted protein</fullName>
    </submittedName>
</protein>
<dbReference type="Proteomes" id="UP000001194">
    <property type="component" value="Unassembled WGS sequence"/>
</dbReference>
<evidence type="ECO:0000313" key="2">
    <source>
        <dbReference type="EMBL" id="EDR15058.1"/>
    </source>
</evidence>
<dbReference type="InParanoid" id="B0CQM4"/>
<feature type="region of interest" description="Disordered" evidence="1">
    <location>
        <begin position="763"/>
        <end position="801"/>
    </location>
</feature>
<feature type="compositionally biased region" description="Polar residues" evidence="1">
    <location>
        <begin position="474"/>
        <end position="489"/>
    </location>
</feature>
<dbReference type="PANTHER" id="PTHR38696:SF1">
    <property type="entry name" value="MEDIATOR OF RNA POLYMERASE II TRANSCRIPTION SUBUNIT 13"/>
    <property type="match status" value="1"/>
</dbReference>
<reference evidence="2 3" key="1">
    <citation type="journal article" date="2008" name="Nature">
        <title>The genome of Laccaria bicolor provides insights into mycorrhizal symbiosis.</title>
        <authorList>
            <person name="Martin F."/>
            <person name="Aerts A."/>
            <person name="Ahren D."/>
            <person name="Brun A."/>
            <person name="Danchin E.G.J."/>
            <person name="Duchaussoy F."/>
            <person name="Gibon J."/>
            <person name="Kohler A."/>
            <person name="Lindquist E."/>
            <person name="Pereda V."/>
            <person name="Salamov A."/>
            <person name="Shapiro H.J."/>
            <person name="Wuyts J."/>
            <person name="Blaudez D."/>
            <person name="Buee M."/>
            <person name="Brokstein P."/>
            <person name="Canbaeck B."/>
            <person name="Cohen D."/>
            <person name="Courty P.E."/>
            <person name="Coutinho P.M."/>
            <person name="Delaruelle C."/>
            <person name="Detter J.C."/>
            <person name="Deveau A."/>
            <person name="DiFazio S."/>
            <person name="Duplessis S."/>
            <person name="Fraissinet-Tachet L."/>
            <person name="Lucic E."/>
            <person name="Frey-Klett P."/>
            <person name="Fourrey C."/>
            <person name="Feussner I."/>
            <person name="Gay G."/>
            <person name="Grimwood J."/>
            <person name="Hoegger P.J."/>
            <person name="Jain P."/>
            <person name="Kilaru S."/>
            <person name="Labbe J."/>
            <person name="Lin Y.C."/>
            <person name="Legue V."/>
            <person name="Le Tacon F."/>
            <person name="Marmeisse R."/>
            <person name="Melayah D."/>
            <person name="Montanini B."/>
            <person name="Muratet M."/>
            <person name="Nehls U."/>
            <person name="Niculita-Hirzel H."/>
            <person name="Oudot-Le Secq M.P."/>
            <person name="Peter M."/>
            <person name="Quesneville H."/>
            <person name="Rajashekar B."/>
            <person name="Reich M."/>
            <person name="Rouhier N."/>
            <person name="Schmutz J."/>
            <person name="Yin T."/>
            <person name="Chalot M."/>
            <person name="Henrissat B."/>
            <person name="Kuees U."/>
            <person name="Lucas S."/>
            <person name="Van de Peer Y."/>
            <person name="Podila G.K."/>
            <person name="Polle A."/>
            <person name="Pukkila P.J."/>
            <person name="Richardson P.M."/>
            <person name="Rouze P."/>
            <person name="Sanders I.R."/>
            <person name="Stajich J.E."/>
            <person name="Tunlid A."/>
            <person name="Tuskan G."/>
            <person name="Grigoriev I.V."/>
        </authorList>
    </citation>
    <scope>NUCLEOTIDE SEQUENCE [LARGE SCALE GENOMIC DNA]</scope>
    <source>
        <strain evidence="3">S238N-H82 / ATCC MYA-4686</strain>
    </source>
</reference>
<dbReference type="RefSeq" id="XP_001873266.1">
    <property type="nucleotide sequence ID" value="XM_001873231.1"/>
</dbReference>
<organism evidence="3">
    <name type="scientific">Laccaria bicolor (strain S238N-H82 / ATCC MYA-4686)</name>
    <name type="common">Bicoloured deceiver</name>
    <name type="synonym">Laccaria laccata var. bicolor</name>
    <dbReference type="NCBI Taxonomy" id="486041"/>
    <lineage>
        <taxon>Eukaryota</taxon>
        <taxon>Fungi</taxon>
        <taxon>Dikarya</taxon>
        <taxon>Basidiomycota</taxon>
        <taxon>Agaricomycotina</taxon>
        <taxon>Agaricomycetes</taxon>
        <taxon>Agaricomycetidae</taxon>
        <taxon>Agaricales</taxon>
        <taxon>Agaricineae</taxon>
        <taxon>Hydnangiaceae</taxon>
        <taxon>Laccaria</taxon>
    </lineage>
</organism>
<feature type="region of interest" description="Disordered" evidence="1">
    <location>
        <begin position="661"/>
        <end position="717"/>
    </location>
</feature>
<dbReference type="EMBL" id="DS547091">
    <property type="protein sequence ID" value="EDR15058.1"/>
    <property type="molecule type" value="Genomic_DNA"/>
</dbReference>
<dbReference type="AlphaFoldDB" id="B0CQM4"/>
<feature type="compositionally biased region" description="Polar residues" evidence="1">
    <location>
        <begin position="385"/>
        <end position="395"/>
    </location>
</feature>
<feature type="compositionally biased region" description="Polar residues" evidence="1">
    <location>
        <begin position="700"/>
        <end position="714"/>
    </location>
</feature>
<dbReference type="KEGG" id="lbc:LACBIDRAFT_300823"/>
<dbReference type="OrthoDB" id="3358646at2759"/>
<keyword evidence="3" id="KW-1185">Reference proteome</keyword>
<accession>B0CQM4</accession>
<feature type="compositionally biased region" description="Basic and acidic residues" evidence="1">
    <location>
        <begin position="777"/>
        <end position="790"/>
    </location>
</feature>
<sequence length="826" mass="90711">MWGSDLFSTPLYSTSPFVVLVLLPTLHKGLISSCFLIILSSTSGMLSMSSPSLPESGFVPRKEFIRDQPTNPNYFALLALSSSNSIRLYSFAPAAIHAFRHLFEERGIILASREDTENKFFEFSLDGKPWAYPKAITTEKLLLDILAVIYKCGYSYLSTIDYGREHDDRLAMAFSKPMSSPLALARSPPTPSSPFPDVSTSHIYERSKDKRVPFALSFTSATLLRVISPPLHLTPAILQAVRGSWPRGVVSEKSVGDNSFEFKLKGYKCGYHFHNQIRYSHRPGFQQDTFAEDSLRHILSLLTSLDMHSFSLLASISLTSRSRVKDLWIFTGPAPPEDPALPEMLDHAALDDSLVESRGLGVEITTGSRRPQIQHRKHATEPASLPSNRTEQPTPQAHLLRKPAPRAQIPISAVHDTEIQDHEPSPPVHRANLPSTISSGIENMTGVGAIGNPPAVLYSPSPYDVGNRMLPLGTESTFSKPRNETPSQRSRPHLQPTFDQVKTLPLAVPGSLPSSPHRKSPIQDDSESYELSRSLPAQPLLSPGAFRDSAFSGNSEKSCETPIKWPGPANASLNQDTALRSKQTQDRQHFNGPILPGGWQPTPIDEKLEEDATRKFATVSKTADDTRIHETGSRVESPEVILPDATLRQSEAALVGMTATNNSMPPVVHREKTPKKESQNSVGGASGQGWVLVNVEGGSPMSQFQPNTPRTPYSPSGLPSDMHGINPVVPNAKAIVIMDAVNSKHKKSRSASNNKAVSEGVGSVRRFFSLNKKNSKKTVEESDKRKRNDEESQVTENTTALRSTLRGKLRLIGTSEASRKEDITIE</sequence>
<dbReference type="HOGENOM" id="CLU_015890_0_0_1"/>
<name>B0CQM4_LACBS</name>
<dbReference type="PANTHER" id="PTHR38696">
    <property type="entry name" value="MEDIATOR OF RNA POLYMERASE II TRANSCRIPTION SUBUNIT 13"/>
    <property type="match status" value="1"/>
</dbReference>